<evidence type="ECO:0000256" key="1">
    <source>
        <dbReference type="SAM" id="SignalP"/>
    </source>
</evidence>
<evidence type="ECO:0000259" key="2">
    <source>
        <dbReference type="Pfam" id="PF13349"/>
    </source>
</evidence>
<keyword evidence="1" id="KW-0732">Signal</keyword>
<name>A0A7V2AVS4_UNCEI</name>
<dbReference type="PROSITE" id="PS51257">
    <property type="entry name" value="PROKAR_LIPOPROTEIN"/>
    <property type="match status" value="1"/>
</dbReference>
<dbReference type="Pfam" id="PF13349">
    <property type="entry name" value="DUF4097"/>
    <property type="match status" value="1"/>
</dbReference>
<reference evidence="3" key="1">
    <citation type="journal article" date="2020" name="mSystems">
        <title>Genome- and Community-Level Interaction Insights into Carbon Utilization and Element Cycling Functions of Hydrothermarchaeota in Hydrothermal Sediment.</title>
        <authorList>
            <person name="Zhou Z."/>
            <person name="Liu Y."/>
            <person name="Xu W."/>
            <person name="Pan J."/>
            <person name="Luo Z.H."/>
            <person name="Li M."/>
        </authorList>
    </citation>
    <scope>NUCLEOTIDE SEQUENCE [LARGE SCALE GENOMIC DNA]</scope>
    <source>
        <strain evidence="3">SpSt-1233</strain>
    </source>
</reference>
<proteinExistence type="predicted"/>
<feature type="domain" description="DUF4097" evidence="2">
    <location>
        <begin position="211"/>
        <end position="357"/>
    </location>
</feature>
<organism evidence="3">
    <name type="scientific">Eiseniibacteriota bacterium</name>
    <dbReference type="NCBI Taxonomy" id="2212470"/>
    <lineage>
        <taxon>Bacteria</taxon>
        <taxon>Candidatus Eiseniibacteriota</taxon>
    </lineage>
</organism>
<dbReference type="InterPro" id="IPR025164">
    <property type="entry name" value="Toastrack_DUF4097"/>
</dbReference>
<dbReference type="AlphaFoldDB" id="A0A7V2AVS4"/>
<feature type="chain" id="PRO_5031328090" description="DUF4097 domain-containing protein" evidence="1">
    <location>
        <begin position="28"/>
        <end position="362"/>
    </location>
</feature>
<sequence length="362" mass="37703">MRNRFFVICCAAAMAAVSVACGPPAEAETYEETGRKTIALEGEEILFVGNKRGDIALIGEDGRTGIEIVFEKKVRAEDGAEAEKIANGMSVVFERKNGELFINAEYPEVENAKKSLLSILLQRDPRFSMDMAIRVPSHMIMHAKTSSGDIALSGAGKGAGLSTASGDVAVEGVEGDVEISVSSGDVDIKEIAGNVKVSAASGDITAETIAGDAEVQTSSGDVELDYVDGDLKIVSSSGDVSVKGVGAVTYKGSAGDAEFYGVRGSVQAGGSSGDMTFHLEPKGGNDYTVRTSSGGIVLRFVEKMPGGFALKANTTNGDISVNLPIEITKVGRHYIAGVVRDGRSAVTLETVSGDIGVFEEEE</sequence>
<evidence type="ECO:0000313" key="3">
    <source>
        <dbReference type="EMBL" id="HER44183.1"/>
    </source>
</evidence>
<gene>
    <name evidence="3" type="ORF">ENO08_06965</name>
</gene>
<protein>
    <recommendedName>
        <fullName evidence="2">DUF4097 domain-containing protein</fullName>
    </recommendedName>
</protein>
<comment type="caution">
    <text evidence="3">The sequence shown here is derived from an EMBL/GenBank/DDBJ whole genome shotgun (WGS) entry which is preliminary data.</text>
</comment>
<dbReference type="EMBL" id="DSEC01000495">
    <property type="protein sequence ID" value="HER44183.1"/>
    <property type="molecule type" value="Genomic_DNA"/>
</dbReference>
<accession>A0A7V2AVS4</accession>
<dbReference type="Proteomes" id="UP000886069">
    <property type="component" value="Unassembled WGS sequence"/>
</dbReference>
<feature type="signal peptide" evidence="1">
    <location>
        <begin position="1"/>
        <end position="27"/>
    </location>
</feature>